<dbReference type="SUPFAM" id="SSF54928">
    <property type="entry name" value="RNA-binding domain, RBD"/>
    <property type="match status" value="1"/>
</dbReference>
<name>A0A1Q9DXQ5_SYMMI</name>
<evidence type="ECO:0008006" key="4">
    <source>
        <dbReference type="Google" id="ProtNLM"/>
    </source>
</evidence>
<protein>
    <recommendedName>
        <fullName evidence="4">RRM domain-containing protein</fullName>
    </recommendedName>
</protein>
<gene>
    <name evidence="2" type="ORF">AK812_SmicGene17439</name>
</gene>
<dbReference type="Gene3D" id="3.30.70.330">
    <property type="match status" value="1"/>
</dbReference>
<evidence type="ECO:0000313" key="3">
    <source>
        <dbReference type="Proteomes" id="UP000186817"/>
    </source>
</evidence>
<feature type="region of interest" description="Disordered" evidence="1">
    <location>
        <begin position="159"/>
        <end position="179"/>
    </location>
</feature>
<dbReference type="InterPro" id="IPR035979">
    <property type="entry name" value="RBD_domain_sf"/>
</dbReference>
<reference evidence="2 3" key="1">
    <citation type="submission" date="2016-02" db="EMBL/GenBank/DDBJ databases">
        <title>Genome analysis of coral dinoflagellate symbionts highlights evolutionary adaptations to a symbiotic lifestyle.</title>
        <authorList>
            <person name="Aranda M."/>
            <person name="Li Y."/>
            <person name="Liew Y.J."/>
            <person name="Baumgarten S."/>
            <person name="Simakov O."/>
            <person name="Wilson M."/>
            <person name="Piel J."/>
            <person name="Ashoor H."/>
            <person name="Bougouffa S."/>
            <person name="Bajic V.B."/>
            <person name="Ryu T."/>
            <person name="Ravasi T."/>
            <person name="Bayer T."/>
            <person name="Micklem G."/>
            <person name="Kim H."/>
            <person name="Bhak J."/>
            <person name="Lajeunesse T.C."/>
            <person name="Voolstra C.R."/>
        </authorList>
    </citation>
    <scope>NUCLEOTIDE SEQUENCE [LARGE SCALE GENOMIC DNA]</scope>
    <source>
        <strain evidence="2 3">CCMP2467</strain>
    </source>
</reference>
<accession>A0A1Q9DXQ5</accession>
<organism evidence="2 3">
    <name type="scientific">Symbiodinium microadriaticum</name>
    <name type="common">Dinoflagellate</name>
    <name type="synonym">Zooxanthella microadriatica</name>
    <dbReference type="NCBI Taxonomy" id="2951"/>
    <lineage>
        <taxon>Eukaryota</taxon>
        <taxon>Sar</taxon>
        <taxon>Alveolata</taxon>
        <taxon>Dinophyceae</taxon>
        <taxon>Suessiales</taxon>
        <taxon>Symbiodiniaceae</taxon>
        <taxon>Symbiodinium</taxon>
    </lineage>
</organism>
<dbReference type="EMBL" id="LSRX01000344">
    <property type="protein sequence ID" value="OLP99955.1"/>
    <property type="molecule type" value="Genomic_DNA"/>
</dbReference>
<comment type="caution">
    <text evidence="2">The sequence shown here is derived from an EMBL/GenBank/DDBJ whole genome shotgun (WGS) entry which is preliminary data.</text>
</comment>
<proteinExistence type="predicted"/>
<dbReference type="Proteomes" id="UP000186817">
    <property type="component" value="Unassembled WGS sequence"/>
</dbReference>
<evidence type="ECO:0000256" key="1">
    <source>
        <dbReference type="SAM" id="MobiDB-lite"/>
    </source>
</evidence>
<dbReference type="OrthoDB" id="1099063at2759"/>
<feature type="region of interest" description="Disordered" evidence="1">
    <location>
        <begin position="63"/>
        <end position="83"/>
    </location>
</feature>
<dbReference type="InterPro" id="IPR012677">
    <property type="entry name" value="Nucleotide-bd_a/b_plait_sf"/>
</dbReference>
<dbReference type="AlphaFoldDB" id="A0A1Q9DXQ5"/>
<dbReference type="GO" id="GO:0003676">
    <property type="term" value="F:nucleic acid binding"/>
    <property type="evidence" value="ECO:0007669"/>
    <property type="project" value="InterPro"/>
</dbReference>
<keyword evidence="3" id="KW-1185">Reference proteome</keyword>
<evidence type="ECO:0000313" key="2">
    <source>
        <dbReference type="EMBL" id="OLP99955.1"/>
    </source>
</evidence>
<sequence length="519" mass="56722">MEYWPPSRPKRQISWGDDLLNAVPSTAGTFPSRFSMVRMVKAASSVSKNRNANLASVLAASLGGKQNGKGQGRQGQLKKPVSKFSEKLRATDPSLKEVCDSSEWIQSGASSAPIFVFRGEFDIMRNGTAVLAYKTVDDVEAAVATLNGSELKGASLEVEKQAPKEGKQPPAGKPSPQKMLVKKLPVPKQRAAAGKVWVSRLGKGKVAKGTGKGKTAADDKIKMKEKLAAFSAAQKVWIGGLSEGTTWKEVETHLSVVAKPKLTHVFKATGCAYLRKSCKAGRYRNPEAYTGAYEAEEDVLTVITALDGSELNGNTFWFFATLLQKAAMMWSMFLVAGVLPEVHEQMSVQSERPLQVDHWTMPERKAERFSFVSVLRPNQVDRYLRHQKQGKVKTKEEIATRQQVGFDFGLIDEAWRLIVGAEASAANTQLEASRSFDASGSYSFCFNGRFSGPRISATADAVGFTNVRYPSPLPPQAEALWPKLSINLPPSFPLRSGVFKGFCSESLPFGLQGFFRVLV</sequence>